<dbReference type="InterPro" id="IPR001789">
    <property type="entry name" value="Sig_transdc_resp-reg_receiver"/>
</dbReference>
<dbReference type="GO" id="GO:0003677">
    <property type="term" value="F:DNA binding"/>
    <property type="evidence" value="ECO:0007669"/>
    <property type="project" value="UniProtKB-KW"/>
</dbReference>
<dbReference type="AlphaFoldDB" id="A0A846QJ53"/>
<dbReference type="Gene3D" id="3.40.50.2300">
    <property type="match status" value="1"/>
</dbReference>
<protein>
    <submittedName>
        <fullName evidence="3">DNA-binding NtrC family response regulator</fullName>
    </submittedName>
</protein>
<evidence type="ECO:0000256" key="1">
    <source>
        <dbReference type="PROSITE-ProRule" id="PRU00169"/>
    </source>
</evidence>
<sequence length="147" mass="15984">MRNMFSVLVIEDPYSTRKASNRLRQAGCYVLTASSCTEALDKMPEYVDAVVIDSDTPNLCTRSSLSNLKERAPRTAVVVLAGENKFAMLRNLKGADGFLSMPCNTPQLLDTLRQGFLNSPKGRSAADRAALLVGARPHMDSPAPMHA</sequence>
<dbReference type="Proteomes" id="UP000580856">
    <property type="component" value="Unassembled WGS sequence"/>
</dbReference>
<keyword evidence="3" id="KW-0238">DNA-binding</keyword>
<proteinExistence type="predicted"/>
<comment type="caution">
    <text evidence="3">The sequence shown here is derived from an EMBL/GenBank/DDBJ whole genome shotgun (WGS) entry which is preliminary data.</text>
</comment>
<dbReference type="EMBL" id="JAATJA010000001">
    <property type="protein sequence ID" value="NJB66502.1"/>
    <property type="molecule type" value="Genomic_DNA"/>
</dbReference>
<evidence type="ECO:0000313" key="3">
    <source>
        <dbReference type="EMBL" id="NJB66502.1"/>
    </source>
</evidence>
<accession>A0A846QJ53</accession>
<gene>
    <name evidence="3" type="ORF">GGQ74_000142</name>
</gene>
<name>A0A846QJ53_9BACT</name>
<keyword evidence="4" id="KW-1185">Reference proteome</keyword>
<feature type="modified residue" description="4-aspartylphosphate" evidence="1">
    <location>
        <position position="53"/>
    </location>
</feature>
<dbReference type="Pfam" id="PF00072">
    <property type="entry name" value="Response_reg"/>
    <property type="match status" value="1"/>
</dbReference>
<reference evidence="3 4" key="1">
    <citation type="submission" date="2020-03" db="EMBL/GenBank/DDBJ databases">
        <title>Genomic Encyclopedia of Type Strains, Phase IV (KMG-IV): sequencing the most valuable type-strain genomes for metagenomic binning, comparative biology and taxonomic classification.</title>
        <authorList>
            <person name="Goeker M."/>
        </authorList>
    </citation>
    <scope>NUCLEOTIDE SEQUENCE [LARGE SCALE GENOMIC DNA]</scope>
    <source>
        <strain evidence="3 4">DSM 24233</strain>
    </source>
</reference>
<dbReference type="RefSeq" id="WP_167939634.1">
    <property type="nucleotide sequence ID" value="NZ_JAATJA010000001.1"/>
</dbReference>
<feature type="domain" description="Response regulatory" evidence="2">
    <location>
        <begin position="6"/>
        <end position="116"/>
    </location>
</feature>
<dbReference type="PROSITE" id="PS50110">
    <property type="entry name" value="RESPONSE_REGULATORY"/>
    <property type="match status" value="1"/>
</dbReference>
<evidence type="ECO:0000313" key="4">
    <source>
        <dbReference type="Proteomes" id="UP000580856"/>
    </source>
</evidence>
<dbReference type="InterPro" id="IPR011006">
    <property type="entry name" value="CheY-like_superfamily"/>
</dbReference>
<dbReference type="GO" id="GO:0000160">
    <property type="term" value="P:phosphorelay signal transduction system"/>
    <property type="evidence" value="ECO:0007669"/>
    <property type="project" value="InterPro"/>
</dbReference>
<evidence type="ECO:0000259" key="2">
    <source>
        <dbReference type="PROSITE" id="PS50110"/>
    </source>
</evidence>
<dbReference type="SUPFAM" id="SSF52172">
    <property type="entry name" value="CheY-like"/>
    <property type="match status" value="1"/>
</dbReference>
<organism evidence="3 4">
    <name type="scientific">Desulfobaculum xiamenense</name>
    <dbReference type="NCBI Taxonomy" id="995050"/>
    <lineage>
        <taxon>Bacteria</taxon>
        <taxon>Pseudomonadati</taxon>
        <taxon>Thermodesulfobacteriota</taxon>
        <taxon>Desulfovibrionia</taxon>
        <taxon>Desulfovibrionales</taxon>
        <taxon>Desulfovibrionaceae</taxon>
        <taxon>Desulfobaculum</taxon>
    </lineage>
</organism>
<dbReference type="CDD" id="cd00156">
    <property type="entry name" value="REC"/>
    <property type="match status" value="1"/>
</dbReference>
<keyword evidence="1" id="KW-0597">Phosphoprotein</keyword>